<evidence type="ECO:0000256" key="2">
    <source>
        <dbReference type="SAM" id="Phobius"/>
    </source>
</evidence>
<proteinExistence type="predicted"/>
<evidence type="ECO:0000313" key="4">
    <source>
        <dbReference type="Proteomes" id="UP001529510"/>
    </source>
</evidence>
<sequence length="227" mass="24396">HTILVKRRQTGLRSRVMFVVHVTMAAVVILGGEAMSSTHTMIMMSQQKIFGHKMITVTPATFHLESTAITAAEVPVGTPHATRMSLVPLDHHVPRRIHPCDMTPAPCHLQAGGENLVLRATTPQIIPVTPQATTIAPALENSPPTIKGPPAGSNRTTPHHPDSQDLLVLDRRDQVDLQPPVDGQQDISCQAKLSDICHRHTTTTAKPGQTGPTPRQPTSAAQISPAV</sequence>
<organism evidence="3 4">
    <name type="scientific">Cirrhinus mrigala</name>
    <name type="common">Mrigala</name>
    <dbReference type="NCBI Taxonomy" id="683832"/>
    <lineage>
        <taxon>Eukaryota</taxon>
        <taxon>Metazoa</taxon>
        <taxon>Chordata</taxon>
        <taxon>Craniata</taxon>
        <taxon>Vertebrata</taxon>
        <taxon>Euteleostomi</taxon>
        <taxon>Actinopterygii</taxon>
        <taxon>Neopterygii</taxon>
        <taxon>Teleostei</taxon>
        <taxon>Ostariophysi</taxon>
        <taxon>Cypriniformes</taxon>
        <taxon>Cyprinidae</taxon>
        <taxon>Labeoninae</taxon>
        <taxon>Labeonini</taxon>
        <taxon>Cirrhinus</taxon>
    </lineage>
</organism>
<evidence type="ECO:0000313" key="3">
    <source>
        <dbReference type="EMBL" id="KAL0185587.1"/>
    </source>
</evidence>
<feature type="region of interest" description="Disordered" evidence="1">
    <location>
        <begin position="135"/>
        <end position="163"/>
    </location>
</feature>
<name>A0ABD0QH75_CIRMR</name>
<keyword evidence="2" id="KW-0812">Transmembrane</keyword>
<protein>
    <submittedName>
        <fullName evidence="3">Uncharacterized protein</fullName>
    </submittedName>
</protein>
<reference evidence="3 4" key="1">
    <citation type="submission" date="2024-05" db="EMBL/GenBank/DDBJ databases">
        <title>Genome sequencing and assembly of Indian major carp, Cirrhinus mrigala (Hamilton, 1822).</title>
        <authorList>
            <person name="Mohindra V."/>
            <person name="Chowdhury L.M."/>
            <person name="Lal K."/>
            <person name="Jena J.K."/>
        </authorList>
    </citation>
    <scope>NUCLEOTIDE SEQUENCE [LARGE SCALE GENOMIC DNA]</scope>
    <source>
        <strain evidence="3">CM1030</strain>
        <tissue evidence="3">Blood</tissue>
    </source>
</reference>
<dbReference type="Proteomes" id="UP001529510">
    <property type="component" value="Unassembled WGS sequence"/>
</dbReference>
<gene>
    <name evidence="3" type="ORF">M9458_017257</name>
</gene>
<evidence type="ECO:0000256" key="1">
    <source>
        <dbReference type="SAM" id="MobiDB-lite"/>
    </source>
</evidence>
<keyword evidence="2" id="KW-0472">Membrane</keyword>
<feature type="compositionally biased region" description="Low complexity" evidence="1">
    <location>
        <begin position="207"/>
        <end position="218"/>
    </location>
</feature>
<comment type="caution">
    <text evidence="3">The sequence shown here is derived from an EMBL/GenBank/DDBJ whole genome shotgun (WGS) entry which is preliminary data.</text>
</comment>
<dbReference type="EMBL" id="JAMKFB020000008">
    <property type="protein sequence ID" value="KAL0185587.1"/>
    <property type="molecule type" value="Genomic_DNA"/>
</dbReference>
<dbReference type="AlphaFoldDB" id="A0ABD0QH75"/>
<feature type="non-terminal residue" evidence="3">
    <location>
        <position position="1"/>
    </location>
</feature>
<feature type="region of interest" description="Disordered" evidence="1">
    <location>
        <begin position="202"/>
        <end position="227"/>
    </location>
</feature>
<keyword evidence="4" id="KW-1185">Reference proteome</keyword>
<feature type="transmembrane region" description="Helical" evidence="2">
    <location>
        <begin position="16"/>
        <end position="35"/>
    </location>
</feature>
<feature type="non-terminal residue" evidence="3">
    <location>
        <position position="227"/>
    </location>
</feature>
<keyword evidence="2" id="KW-1133">Transmembrane helix</keyword>
<accession>A0ABD0QH75</accession>